<feature type="domain" description="HTH gntR-type" evidence="4">
    <location>
        <begin position="14"/>
        <end position="81"/>
    </location>
</feature>
<name>A0A8B2NS99_9HYPH</name>
<dbReference type="Pfam" id="PF07729">
    <property type="entry name" value="FCD"/>
    <property type="match status" value="1"/>
</dbReference>
<evidence type="ECO:0000256" key="1">
    <source>
        <dbReference type="ARBA" id="ARBA00023015"/>
    </source>
</evidence>
<dbReference type="EMBL" id="QHHQ01000002">
    <property type="protein sequence ID" value="RAI01781.1"/>
    <property type="molecule type" value="Genomic_DNA"/>
</dbReference>
<evidence type="ECO:0000313" key="6">
    <source>
        <dbReference type="Proteomes" id="UP000249590"/>
    </source>
</evidence>
<dbReference type="InterPro" id="IPR011711">
    <property type="entry name" value="GntR_C"/>
</dbReference>
<evidence type="ECO:0000256" key="3">
    <source>
        <dbReference type="ARBA" id="ARBA00023163"/>
    </source>
</evidence>
<comment type="caution">
    <text evidence="5">The sequence shown here is derived from an EMBL/GenBank/DDBJ whole genome shotgun (WGS) entry which is preliminary data.</text>
</comment>
<evidence type="ECO:0000259" key="4">
    <source>
        <dbReference type="PROSITE" id="PS50949"/>
    </source>
</evidence>
<dbReference type="InterPro" id="IPR008920">
    <property type="entry name" value="TF_FadR/GntR_C"/>
</dbReference>
<dbReference type="Proteomes" id="UP000249590">
    <property type="component" value="Unassembled WGS sequence"/>
</dbReference>
<sequence>MVKRSLGAAPGGPVTAAEFAYQRLREAILSGELTTGERLTEVAVADMLNVSRTPVRDAFGKLQQAGLIEASASNGWTVVDVKRDVTDVHLLREAIEGMAARLAAVRGSDAEHAEIMRLARQSQATDLSDVTARAALNRAFHAAIIAAAHSPRISRLAADYESILVSPHILKRYRTEESTHALDDHVKIAELIANREPDAADDAMRAHLRFAFDRLMALAGTPAAKGRDGDGTGAA</sequence>
<gene>
    <name evidence="5" type="ORF">DLJ53_10265</name>
</gene>
<dbReference type="PANTHER" id="PTHR43537">
    <property type="entry name" value="TRANSCRIPTIONAL REGULATOR, GNTR FAMILY"/>
    <property type="match status" value="1"/>
</dbReference>
<proteinExistence type="predicted"/>
<dbReference type="InterPro" id="IPR036390">
    <property type="entry name" value="WH_DNA-bd_sf"/>
</dbReference>
<dbReference type="PROSITE" id="PS50949">
    <property type="entry name" value="HTH_GNTR"/>
    <property type="match status" value="1"/>
</dbReference>
<keyword evidence="2" id="KW-0238">DNA-binding</keyword>
<dbReference type="OrthoDB" id="9788098at2"/>
<dbReference type="RefSeq" id="WP_111344907.1">
    <property type="nucleotide sequence ID" value="NZ_QHHQ01000002.1"/>
</dbReference>
<dbReference type="SMART" id="SM00895">
    <property type="entry name" value="FCD"/>
    <property type="match status" value="1"/>
</dbReference>
<dbReference type="PANTHER" id="PTHR43537:SF24">
    <property type="entry name" value="GLUCONATE OPERON TRANSCRIPTIONAL REPRESSOR"/>
    <property type="match status" value="1"/>
</dbReference>
<dbReference type="SUPFAM" id="SSF48008">
    <property type="entry name" value="GntR ligand-binding domain-like"/>
    <property type="match status" value="1"/>
</dbReference>
<dbReference type="Gene3D" id="1.10.10.10">
    <property type="entry name" value="Winged helix-like DNA-binding domain superfamily/Winged helix DNA-binding domain"/>
    <property type="match status" value="1"/>
</dbReference>
<reference evidence="5 6" key="1">
    <citation type="submission" date="2018-05" db="EMBL/GenBank/DDBJ databases">
        <title>Acuticoccus sediminis sp. nov., isolated from deep-sea sediment of Indian Ocean.</title>
        <authorList>
            <person name="Liu X."/>
            <person name="Lai Q."/>
            <person name="Du Y."/>
            <person name="Sun F."/>
            <person name="Zhang X."/>
            <person name="Wang S."/>
            <person name="Shao Z."/>
        </authorList>
    </citation>
    <scope>NUCLEOTIDE SEQUENCE [LARGE SCALE GENOMIC DNA]</scope>
    <source>
        <strain evidence="5 6">PTG4-2</strain>
    </source>
</reference>
<dbReference type="Pfam" id="PF00392">
    <property type="entry name" value="GntR"/>
    <property type="match status" value="1"/>
</dbReference>
<dbReference type="CDD" id="cd07377">
    <property type="entry name" value="WHTH_GntR"/>
    <property type="match status" value="1"/>
</dbReference>
<evidence type="ECO:0000256" key="2">
    <source>
        <dbReference type="ARBA" id="ARBA00023125"/>
    </source>
</evidence>
<dbReference type="SMART" id="SM00345">
    <property type="entry name" value="HTH_GNTR"/>
    <property type="match status" value="1"/>
</dbReference>
<dbReference type="InterPro" id="IPR036388">
    <property type="entry name" value="WH-like_DNA-bd_sf"/>
</dbReference>
<keyword evidence="6" id="KW-1185">Reference proteome</keyword>
<dbReference type="InterPro" id="IPR000524">
    <property type="entry name" value="Tscrpt_reg_HTH_GntR"/>
</dbReference>
<dbReference type="Gene3D" id="1.20.120.530">
    <property type="entry name" value="GntR ligand-binding domain-like"/>
    <property type="match status" value="1"/>
</dbReference>
<accession>A0A8B2NS99</accession>
<evidence type="ECO:0000313" key="5">
    <source>
        <dbReference type="EMBL" id="RAI01781.1"/>
    </source>
</evidence>
<keyword evidence="1" id="KW-0805">Transcription regulation</keyword>
<dbReference type="SUPFAM" id="SSF46785">
    <property type="entry name" value="Winged helix' DNA-binding domain"/>
    <property type="match status" value="1"/>
</dbReference>
<dbReference type="AlphaFoldDB" id="A0A8B2NS99"/>
<keyword evidence="3" id="KW-0804">Transcription</keyword>
<organism evidence="5 6">
    <name type="scientific">Acuticoccus sediminis</name>
    <dbReference type="NCBI Taxonomy" id="2184697"/>
    <lineage>
        <taxon>Bacteria</taxon>
        <taxon>Pseudomonadati</taxon>
        <taxon>Pseudomonadota</taxon>
        <taxon>Alphaproteobacteria</taxon>
        <taxon>Hyphomicrobiales</taxon>
        <taxon>Amorphaceae</taxon>
        <taxon>Acuticoccus</taxon>
    </lineage>
</organism>
<dbReference type="GO" id="GO:0003700">
    <property type="term" value="F:DNA-binding transcription factor activity"/>
    <property type="evidence" value="ECO:0007669"/>
    <property type="project" value="InterPro"/>
</dbReference>
<dbReference type="GO" id="GO:0003677">
    <property type="term" value="F:DNA binding"/>
    <property type="evidence" value="ECO:0007669"/>
    <property type="project" value="UniProtKB-KW"/>
</dbReference>
<protein>
    <recommendedName>
        <fullName evidence="4">HTH gntR-type domain-containing protein</fullName>
    </recommendedName>
</protein>